<feature type="domain" description="PPIase FKBP-type" evidence="3">
    <location>
        <begin position="455"/>
        <end position="550"/>
    </location>
</feature>
<dbReference type="InterPro" id="IPR051938">
    <property type="entry name" value="Apopto_cytoskel_mod"/>
</dbReference>
<sequence>MTSPTACLAAAATTAVRRPAALQSLAAATTGKRALSIGAYASATTTTNSTGSNSQSQSLPSLEHRRHYYSSMPSIGRASILVSGHSTATNTTKNQFALNNNITTRRNNNNQQQLLSTRPFSSASKRDFYEVLGVGKGADKAEIKKSYFKLAKQYHPDTNQNDKNAADKFKEATEAYEVLSDDKQRQLYDSYGHAGVDPNFGGGQGGNPFEGFAGFSGFSGGDGSFHFSSSSQEIDPEELFEAFFGMGGGNGRRNRNRGPRKGADLQMHVRLTLQEAVNGVKKDLHLRYQIHNKKKNAMEVKERDVTIDVPAGIDNGMNLRLTGQGAEGDPGAPRGNSDCASVWSMRTVTSNEYQQIPTMSRPLSFVLFLLCSSNVAAFSLSMGSESATSGAVGVGNRRSFLSTSIATVVGGTSVLLQPQPSRAATAKEIITTKSGIKYAITKEPTDKKPVTPYKGDFVAIDYTGYLANGQIFDATHAEGKSNSLLFKLGSGSVIPGLDEIVSYMVVGQKVQAIIPPELAYGEKGVCLDDGECLIKPGSTLVYDVFLKRSSIPPP</sequence>
<dbReference type="Pfam" id="PF00226">
    <property type="entry name" value="DnaJ"/>
    <property type="match status" value="1"/>
</dbReference>
<dbReference type="Proteomes" id="UP001530293">
    <property type="component" value="Unassembled WGS sequence"/>
</dbReference>
<organism evidence="5 6">
    <name type="scientific">Discostella pseudostelligera</name>
    <dbReference type="NCBI Taxonomy" id="259834"/>
    <lineage>
        <taxon>Eukaryota</taxon>
        <taxon>Sar</taxon>
        <taxon>Stramenopiles</taxon>
        <taxon>Ochrophyta</taxon>
        <taxon>Bacillariophyta</taxon>
        <taxon>Coscinodiscophyceae</taxon>
        <taxon>Thalassiosirophycidae</taxon>
        <taxon>Stephanodiscales</taxon>
        <taxon>Stephanodiscaceae</taxon>
        <taxon>Discostella</taxon>
    </lineage>
</organism>
<dbReference type="InterPro" id="IPR008971">
    <property type="entry name" value="HSP40/DnaJ_pept-bd"/>
</dbReference>
<gene>
    <name evidence="5" type="ORF">ACHAWU_003428</name>
</gene>
<name>A0ABD3MWN7_9STRA</name>
<dbReference type="Pfam" id="PF01556">
    <property type="entry name" value="DnaJ_C"/>
    <property type="match status" value="1"/>
</dbReference>
<dbReference type="InterPro" id="IPR036869">
    <property type="entry name" value="J_dom_sf"/>
</dbReference>
<dbReference type="InterPro" id="IPR002939">
    <property type="entry name" value="DnaJ_C"/>
</dbReference>
<comment type="catalytic activity">
    <reaction evidence="2">
        <text>[protein]-peptidylproline (omega=180) = [protein]-peptidylproline (omega=0)</text>
        <dbReference type="Rhea" id="RHEA:16237"/>
        <dbReference type="Rhea" id="RHEA-COMP:10747"/>
        <dbReference type="Rhea" id="RHEA-COMP:10748"/>
        <dbReference type="ChEBI" id="CHEBI:83833"/>
        <dbReference type="ChEBI" id="CHEBI:83834"/>
        <dbReference type="EC" id="5.2.1.8"/>
    </reaction>
</comment>
<dbReference type="PROSITE" id="PS00636">
    <property type="entry name" value="DNAJ_1"/>
    <property type="match status" value="1"/>
</dbReference>
<dbReference type="PANTHER" id="PTHR44145">
    <property type="entry name" value="DNAJ HOMOLOG SUBFAMILY A MEMBER 3, MITOCHONDRIAL"/>
    <property type="match status" value="1"/>
</dbReference>
<dbReference type="InterPro" id="IPR001623">
    <property type="entry name" value="DnaJ_domain"/>
</dbReference>
<accession>A0ABD3MWN7</accession>
<evidence type="ECO:0000259" key="4">
    <source>
        <dbReference type="PROSITE" id="PS50076"/>
    </source>
</evidence>
<evidence type="ECO:0000259" key="3">
    <source>
        <dbReference type="PROSITE" id="PS50059"/>
    </source>
</evidence>
<evidence type="ECO:0000313" key="6">
    <source>
        <dbReference type="Proteomes" id="UP001530293"/>
    </source>
</evidence>
<dbReference type="PROSITE" id="PS50076">
    <property type="entry name" value="DNAJ_2"/>
    <property type="match status" value="1"/>
</dbReference>
<dbReference type="InterPro" id="IPR018253">
    <property type="entry name" value="DnaJ_domain_CS"/>
</dbReference>
<dbReference type="SUPFAM" id="SSF49493">
    <property type="entry name" value="HSP40/DnaJ peptide-binding domain"/>
    <property type="match status" value="1"/>
</dbReference>
<dbReference type="PROSITE" id="PS50059">
    <property type="entry name" value="FKBP_PPIASE"/>
    <property type="match status" value="1"/>
</dbReference>
<reference evidence="5 6" key="1">
    <citation type="submission" date="2024-10" db="EMBL/GenBank/DDBJ databases">
        <title>Updated reference genomes for cyclostephanoid diatoms.</title>
        <authorList>
            <person name="Roberts W.R."/>
            <person name="Alverson A.J."/>
        </authorList>
    </citation>
    <scope>NUCLEOTIDE SEQUENCE [LARGE SCALE GENOMIC DNA]</scope>
    <source>
        <strain evidence="5 6">AJA232-27</strain>
    </source>
</reference>
<proteinExistence type="predicted"/>
<dbReference type="AlphaFoldDB" id="A0ABD3MWN7"/>
<dbReference type="PRINTS" id="PR00625">
    <property type="entry name" value="JDOMAIN"/>
</dbReference>
<dbReference type="Gene3D" id="3.10.50.40">
    <property type="match status" value="1"/>
</dbReference>
<dbReference type="Gene3D" id="2.60.260.20">
    <property type="entry name" value="Urease metallochaperone UreE, N-terminal domain"/>
    <property type="match status" value="1"/>
</dbReference>
<dbReference type="PANTHER" id="PTHR44145:SF3">
    <property type="entry name" value="DNAJ HOMOLOG SUBFAMILY A MEMBER 3, MITOCHONDRIAL"/>
    <property type="match status" value="1"/>
</dbReference>
<dbReference type="EC" id="5.2.1.8" evidence="2"/>
<evidence type="ECO:0000256" key="2">
    <source>
        <dbReference type="PROSITE-ProRule" id="PRU00277"/>
    </source>
</evidence>
<protein>
    <recommendedName>
        <fullName evidence="2">peptidylprolyl isomerase</fullName>
        <ecNumber evidence="2">5.2.1.8</ecNumber>
    </recommendedName>
</protein>
<comment type="caution">
    <text evidence="5">The sequence shown here is derived from an EMBL/GenBank/DDBJ whole genome shotgun (WGS) entry which is preliminary data.</text>
</comment>
<dbReference type="SUPFAM" id="SSF46565">
    <property type="entry name" value="Chaperone J-domain"/>
    <property type="match status" value="1"/>
</dbReference>
<dbReference type="SMART" id="SM00271">
    <property type="entry name" value="DnaJ"/>
    <property type="match status" value="1"/>
</dbReference>
<dbReference type="Pfam" id="PF00254">
    <property type="entry name" value="FKBP_C"/>
    <property type="match status" value="1"/>
</dbReference>
<dbReference type="EMBL" id="JALLBG020000082">
    <property type="protein sequence ID" value="KAL3766672.1"/>
    <property type="molecule type" value="Genomic_DNA"/>
</dbReference>
<keyword evidence="2" id="KW-0697">Rotamase</keyword>
<dbReference type="CDD" id="cd06257">
    <property type="entry name" value="DnaJ"/>
    <property type="match status" value="1"/>
</dbReference>
<dbReference type="SUPFAM" id="SSF54534">
    <property type="entry name" value="FKBP-like"/>
    <property type="match status" value="1"/>
</dbReference>
<feature type="domain" description="J" evidence="4">
    <location>
        <begin position="127"/>
        <end position="192"/>
    </location>
</feature>
<dbReference type="InterPro" id="IPR046357">
    <property type="entry name" value="PPIase_dom_sf"/>
</dbReference>
<dbReference type="Gene3D" id="1.10.287.110">
    <property type="entry name" value="DnaJ domain"/>
    <property type="match status" value="1"/>
</dbReference>
<dbReference type="GO" id="GO:0003755">
    <property type="term" value="F:peptidyl-prolyl cis-trans isomerase activity"/>
    <property type="evidence" value="ECO:0007669"/>
    <property type="project" value="UniProtKB-KW"/>
</dbReference>
<dbReference type="InterPro" id="IPR001179">
    <property type="entry name" value="PPIase_FKBP_dom"/>
</dbReference>
<keyword evidence="2" id="KW-0413">Isomerase</keyword>
<evidence type="ECO:0000256" key="1">
    <source>
        <dbReference type="ARBA" id="ARBA00023186"/>
    </source>
</evidence>
<evidence type="ECO:0000313" key="5">
    <source>
        <dbReference type="EMBL" id="KAL3766672.1"/>
    </source>
</evidence>
<keyword evidence="1" id="KW-0143">Chaperone</keyword>
<keyword evidence="6" id="KW-1185">Reference proteome</keyword>